<feature type="non-terminal residue" evidence="1">
    <location>
        <position position="1"/>
    </location>
</feature>
<dbReference type="AlphaFoldDB" id="A0A4U2ZYG2"/>
<evidence type="ECO:0000313" key="1">
    <source>
        <dbReference type="EMBL" id="TKI80137.1"/>
    </source>
</evidence>
<comment type="caution">
    <text evidence="1">The sequence shown here is derived from an EMBL/GenBank/DDBJ whole genome shotgun (WGS) entry which is preliminary data.</text>
</comment>
<reference evidence="1 2" key="1">
    <citation type="journal article" date="2019" name="Environ. Microbiol.">
        <title>An active ?-lactamase is a part of an orchestrated cell wall stress resistance network of Bacillus subtilis and related rhizosphere species.</title>
        <authorList>
            <person name="Bucher T."/>
            <person name="Keren-Paz A."/>
            <person name="Hausser J."/>
            <person name="Olender T."/>
            <person name="Cytryn E."/>
            <person name="Kolodkin-Gal I."/>
        </authorList>
    </citation>
    <scope>NUCLEOTIDE SEQUENCE [LARGE SCALE GENOMIC DNA]</scope>
    <source>
        <strain evidence="1 2">I5</strain>
    </source>
</reference>
<name>A0A4U2ZYG2_9BACI</name>
<gene>
    <name evidence="1" type="ORF">FC699_35245</name>
</gene>
<accession>A0A4U2ZYG2</accession>
<dbReference type="EMBL" id="SZON01003449">
    <property type="protein sequence ID" value="TKI80137.1"/>
    <property type="molecule type" value="Genomic_DNA"/>
</dbReference>
<proteinExistence type="predicted"/>
<organism evidence="1 2">
    <name type="scientific">Bacillus wiedmannii</name>
    <dbReference type="NCBI Taxonomy" id="1890302"/>
    <lineage>
        <taxon>Bacteria</taxon>
        <taxon>Bacillati</taxon>
        <taxon>Bacillota</taxon>
        <taxon>Bacilli</taxon>
        <taxon>Bacillales</taxon>
        <taxon>Bacillaceae</taxon>
        <taxon>Bacillus</taxon>
        <taxon>Bacillus cereus group</taxon>
    </lineage>
</organism>
<evidence type="ECO:0000313" key="2">
    <source>
        <dbReference type="Proteomes" id="UP000305222"/>
    </source>
</evidence>
<protein>
    <submittedName>
        <fullName evidence="1">Nonribosomal peptide synthetase MxaA</fullName>
    </submittedName>
</protein>
<dbReference type="Proteomes" id="UP000305222">
    <property type="component" value="Unassembled WGS sequence"/>
</dbReference>
<sequence>LEQPTIQTYTLVEDKQHDQNIAELLNIMSESMNMRAPKISVPMPLMKAIMNSGVSKITKIPSDGLNFITKRKFS</sequence>
<feature type="non-terminal residue" evidence="1">
    <location>
        <position position="74"/>
    </location>
</feature>